<dbReference type="RefSeq" id="WP_380082699.1">
    <property type="nucleotide sequence ID" value="NZ_JBHSWD010000001.1"/>
</dbReference>
<evidence type="ECO:0000313" key="2">
    <source>
        <dbReference type="Proteomes" id="UP001596297"/>
    </source>
</evidence>
<accession>A0ABW1YCI5</accession>
<reference evidence="2" key="1">
    <citation type="journal article" date="2019" name="Int. J. Syst. Evol. Microbiol.">
        <title>The Global Catalogue of Microorganisms (GCM) 10K type strain sequencing project: providing services to taxonomists for standard genome sequencing and annotation.</title>
        <authorList>
            <consortium name="The Broad Institute Genomics Platform"/>
            <consortium name="The Broad Institute Genome Sequencing Center for Infectious Disease"/>
            <person name="Wu L."/>
            <person name="Ma J."/>
        </authorList>
    </citation>
    <scope>NUCLEOTIDE SEQUENCE [LARGE SCALE GENOMIC DNA]</scope>
    <source>
        <strain evidence="2">CGMCC 1.15772</strain>
    </source>
</reference>
<dbReference type="Proteomes" id="UP001596297">
    <property type="component" value="Unassembled WGS sequence"/>
</dbReference>
<keyword evidence="2" id="KW-1185">Reference proteome</keyword>
<sequence>MNTQRLLAWWRLTRRVQMAVAARQWQRECEFQQRLGDLRAEIAACPCPYRRTVLAARLTRAVHGRVFISDDQAYTLYELGLSPPRQPPDDPLDNSALPAVIRRIR</sequence>
<dbReference type="EMBL" id="JBHSWD010000001">
    <property type="protein sequence ID" value="MFC6591693.1"/>
    <property type="molecule type" value="Genomic_DNA"/>
</dbReference>
<evidence type="ECO:0000313" key="1">
    <source>
        <dbReference type="EMBL" id="MFC6591693.1"/>
    </source>
</evidence>
<name>A0ABW1YCI5_9DEIO</name>
<protein>
    <submittedName>
        <fullName evidence="1">Uncharacterized protein</fullName>
    </submittedName>
</protein>
<proteinExistence type="predicted"/>
<comment type="caution">
    <text evidence="1">The sequence shown here is derived from an EMBL/GenBank/DDBJ whole genome shotgun (WGS) entry which is preliminary data.</text>
</comment>
<organism evidence="1 2">
    <name type="scientific">Deinococcus lacus</name>
    <dbReference type="NCBI Taxonomy" id="392561"/>
    <lineage>
        <taxon>Bacteria</taxon>
        <taxon>Thermotogati</taxon>
        <taxon>Deinococcota</taxon>
        <taxon>Deinococci</taxon>
        <taxon>Deinococcales</taxon>
        <taxon>Deinococcaceae</taxon>
        <taxon>Deinococcus</taxon>
    </lineage>
</organism>
<gene>
    <name evidence="1" type="ORF">ACFP81_06485</name>
</gene>